<sequence>MARAIGEDFTKPREAAISASHKAASELTGWSVAPKLGQVADHWAPILTSVHDRLSKTADNLTSTAQAYTNNENANAEVWQTQRIGEIWEKPSQ</sequence>
<organism evidence="1">
    <name type="scientific">Streptomyces sp. Y1</name>
    <dbReference type="NCBI Taxonomy" id="3238634"/>
    <lineage>
        <taxon>Bacteria</taxon>
        <taxon>Bacillati</taxon>
        <taxon>Actinomycetota</taxon>
        <taxon>Actinomycetes</taxon>
        <taxon>Kitasatosporales</taxon>
        <taxon>Streptomycetaceae</taxon>
        <taxon>Streptomyces</taxon>
    </lineage>
</organism>
<dbReference type="AlphaFoldDB" id="A0AB39TS82"/>
<reference evidence="1" key="1">
    <citation type="submission" date="2024-07" db="EMBL/GenBank/DDBJ databases">
        <authorList>
            <person name="Yu S.T."/>
        </authorList>
    </citation>
    <scope>NUCLEOTIDE SEQUENCE</scope>
    <source>
        <strain evidence="1">Y1</strain>
    </source>
</reference>
<dbReference type="EMBL" id="CP163445">
    <property type="protein sequence ID" value="XDQ82027.1"/>
    <property type="molecule type" value="Genomic_DNA"/>
</dbReference>
<name>A0AB39TS82_9ACTN</name>
<dbReference type="RefSeq" id="WP_369184563.1">
    <property type="nucleotide sequence ID" value="NZ_CP163445.1"/>
</dbReference>
<proteinExistence type="predicted"/>
<evidence type="ECO:0000313" key="1">
    <source>
        <dbReference type="EMBL" id="XDQ82027.1"/>
    </source>
</evidence>
<protein>
    <recommendedName>
        <fullName evidence="2">Excreted virulence factor EspC (Type VII ESX diderm)</fullName>
    </recommendedName>
</protein>
<accession>A0AB39TS82</accession>
<evidence type="ECO:0008006" key="2">
    <source>
        <dbReference type="Google" id="ProtNLM"/>
    </source>
</evidence>
<gene>
    <name evidence="1" type="ORF">AB2U05_27920</name>
</gene>